<gene>
    <name evidence="1" type="ORF">VP01_3045g1</name>
</gene>
<sequence length="135" mass="15852">MLQTHKQETLSTLPISLDKKELFDLIKCSSDTKIISKRVPFSIPLNWWSTLFTKLATQLNQTLVVNTPFENVPFNLPISCYFPNYLSNLSDQQKDFVCQLSIYPIWCQLLQSSQFFYSSTFYILRLQSLTIFFLF</sequence>
<dbReference type="Proteomes" id="UP000037035">
    <property type="component" value="Unassembled WGS sequence"/>
</dbReference>
<reference evidence="1 2" key="1">
    <citation type="submission" date="2015-08" db="EMBL/GenBank/DDBJ databases">
        <title>Next Generation Sequencing and Analysis of the Genome of Puccinia sorghi L Schw, the Causal Agent of Maize Common Rust.</title>
        <authorList>
            <person name="Rochi L."/>
            <person name="Burguener G."/>
            <person name="Darino M."/>
            <person name="Turjanski A."/>
            <person name="Kreff E."/>
            <person name="Dieguez M.J."/>
            <person name="Sacco F."/>
        </authorList>
    </citation>
    <scope>NUCLEOTIDE SEQUENCE [LARGE SCALE GENOMIC DNA]</scope>
    <source>
        <strain evidence="1 2">RO10H11247</strain>
    </source>
</reference>
<name>A0A0L6V1R6_9BASI</name>
<dbReference type="AlphaFoldDB" id="A0A0L6V1R6"/>
<dbReference type="EMBL" id="LAVV01007997">
    <property type="protein sequence ID" value="KNZ54090.1"/>
    <property type="molecule type" value="Genomic_DNA"/>
</dbReference>
<evidence type="ECO:0000313" key="1">
    <source>
        <dbReference type="EMBL" id="KNZ54090.1"/>
    </source>
</evidence>
<dbReference type="VEuPathDB" id="FungiDB:VP01_3045g1"/>
<accession>A0A0L6V1R6</accession>
<proteinExistence type="predicted"/>
<evidence type="ECO:0000313" key="2">
    <source>
        <dbReference type="Proteomes" id="UP000037035"/>
    </source>
</evidence>
<organism evidence="1 2">
    <name type="scientific">Puccinia sorghi</name>
    <dbReference type="NCBI Taxonomy" id="27349"/>
    <lineage>
        <taxon>Eukaryota</taxon>
        <taxon>Fungi</taxon>
        <taxon>Dikarya</taxon>
        <taxon>Basidiomycota</taxon>
        <taxon>Pucciniomycotina</taxon>
        <taxon>Pucciniomycetes</taxon>
        <taxon>Pucciniales</taxon>
        <taxon>Pucciniaceae</taxon>
        <taxon>Puccinia</taxon>
    </lineage>
</organism>
<keyword evidence="2" id="KW-1185">Reference proteome</keyword>
<protein>
    <submittedName>
        <fullName evidence="1">Uncharacterized protein</fullName>
    </submittedName>
</protein>
<comment type="caution">
    <text evidence="1">The sequence shown here is derived from an EMBL/GenBank/DDBJ whole genome shotgun (WGS) entry which is preliminary data.</text>
</comment>